<evidence type="ECO:0000313" key="2">
    <source>
        <dbReference type="EMBL" id="KPM38318.1"/>
    </source>
</evidence>
<organism evidence="2 3">
    <name type="scientific">Neonectria ditissima</name>
    <dbReference type="NCBI Taxonomy" id="78410"/>
    <lineage>
        <taxon>Eukaryota</taxon>
        <taxon>Fungi</taxon>
        <taxon>Dikarya</taxon>
        <taxon>Ascomycota</taxon>
        <taxon>Pezizomycotina</taxon>
        <taxon>Sordariomycetes</taxon>
        <taxon>Hypocreomycetidae</taxon>
        <taxon>Hypocreales</taxon>
        <taxon>Nectriaceae</taxon>
        <taxon>Neonectria</taxon>
    </lineage>
</organism>
<evidence type="ECO:0000313" key="3">
    <source>
        <dbReference type="Proteomes" id="UP000050424"/>
    </source>
</evidence>
<name>A0A0P7AKS5_9HYPO</name>
<sequence>MQAAVQILTAEERKERKRIQNRVNQRARRQRLKAEEDANPKTHKHPYRVDRWRLPDPNDLTPASKSIGCKSGCSIPEATTTDTSPKQGPVVQTPEPSHDIGIPLSADHALLHLIAHNVCRGLLSNKNLLRLVAEFINVDLKTPIRYDVFTPCLRAVVRPTDQAIPDCLVPTQLQMNSPHPTWMDMIPFPRIRDNLITRQYEFHHVNFLEDLIGDIIYVRPREDNVTVPAACWDYQGEDDGGTDYCTKGLVLWGEPYLKESWEFTSRFLGKWAWTAEGCEEIIEISNGWRVTRGEDPLQRSVGS</sequence>
<dbReference type="Pfam" id="PF11905">
    <property type="entry name" value="DUF3425"/>
    <property type="match status" value="1"/>
</dbReference>
<dbReference type="EMBL" id="LKCW01000137">
    <property type="protein sequence ID" value="KPM38318.1"/>
    <property type="molecule type" value="Genomic_DNA"/>
</dbReference>
<accession>A0A0P7AKS5</accession>
<dbReference type="OrthoDB" id="125347at2759"/>
<feature type="region of interest" description="Disordered" evidence="1">
    <location>
        <begin position="1"/>
        <end position="99"/>
    </location>
</feature>
<dbReference type="PANTHER" id="PTHR38116:SF1">
    <property type="entry name" value="BZIP DOMAIN-CONTAINING PROTEIN"/>
    <property type="match status" value="1"/>
</dbReference>
<dbReference type="Proteomes" id="UP000050424">
    <property type="component" value="Unassembled WGS sequence"/>
</dbReference>
<dbReference type="PANTHER" id="PTHR38116">
    <property type="entry name" value="CHROMOSOME 7, WHOLE GENOME SHOTGUN SEQUENCE"/>
    <property type="match status" value="1"/>
</dbReference>
<proteinExistence type="predicted"/>
<dbReference type="AlphaFoldDB" id="A0A0P7AKS5"/>
<dbReference type="CDD" id="cd14688">
    <property type="entry name" value="bZIP_YAP"/>
    <property type="match status" value="1"/>
</dbReference>
<feature type="compositionally biased region" description="Basic and acidic residues" evidence="1">
    <location>
        <begin position="47"/>
        <end position="56"/>
    </location>
</feature>
<keyword evidence="3" id="KW-1185">Reference proteome</keyword>
<feature type="compositionally biased region" description="Polar residues" evidence="1">
    <location>
        <begin position="77"/>
        <end position="86"/>
    </location>
</feature>
<evidence type="ECO:0008006" key="4">
    <source>
        <dbReference type="Google" id="ProtNLM"/>
    </source>
</evidence>
<feature type="compositionally biased region" description="Basic residues" evidence="1">
    <location>
        <begin position="15"/>
        <end position="31"/>
    </location>
</feature>
<comment type="caution">
    <text evidence="2">The sequence shown here is derived from an EMBL/GenBank/DDBJ whole genome shotgun (WGS) entry which is preliminary data.</text>
</comment>
<evidence type="ECO:0000256" key="1">
    <source>
        <dbReference type="SAM" id="MobiDB-lite"/>
    </source>
</evidence>
<reference evidence="2 3" key="1">
    <citation type="submission" date="2015-09" db="EMBL/GenBank/DDBJ databases">
        <title>Draft genome of a European isolate of the apple canker pathogen Neonectria ditissima.</title>
        <authorList>
            <person name="Gomez-Cortecero A."/>
            <person name="Harrison R.J."/>
            <person name="Armitage A.D."/>
        </authorList>
    </citation>
    <scope>NUCLEOTIDE SEQUENCE [LARGE SCALE GENOMIC DNA]</scope>
    <source>
        <strain evidence="2 3">R09/05</strain>
    </source>
</reference>
<dbReference type="InterPro" id="IPR021833">
    <property type="entry name" value="DUF3425"/>
</dbReference>
<protein>
    <recommendedName>
        <fullName evidence="4">BZIP domain-containing protein</fullName>
    </recommendedName>
</protein>
<gene>
    <name evidence="2" type="ORF">AK830_g8245</name>
</gene>
<dbReference type="STRING" id="78410.A0A0P7AKS5"/>